<feature type="transmembrane region" description="Helical" evidence="7">
    <location>
        <begin position="164"/>
        <end position="185"/>
    </location>
</feature>
<evidence type="ECO:0000256" key="6">
    <source>
        <dbReference type="ARBA" id="ARBA00023136"/>
    </source>
</evidence>
<feature type="transmembrane region" description="Helical" evidence="7">
    <location>
        <begin position="110"/>
        <end position="137"/>
    </location>
</feature>
<evidence type="ECO:0000256" key="3">
    <source>
        <dbReference type="ARBA" id="ARBA00022475"/>
    </source>
</evidence>
<dbReference type="NCBIfam" id="TIGR01569">
    <property type="entry name" value="A_tha_TIGR01569"/>
    <property type="match status" value="1"/>
</dbReference>
<evidence type="ECO:0000313" key="10">
    <source>
        <dbReference type="Proteomes" id="UP001054252"/>
    </source>
</evidence>
<dbReference type="InterPro" id="IPR006702">
    <property type="entry name" value="CASP_dom"/>
</dbReference>
<comment type="subunit">
    <text evidence="7">Homodimer and heterodimers.</text>
</comment>
<dbReference type="InterPro" id="IPR044173">
    <property type="entry name" value="CASPL"/>
</dbReference>
<feature type="transmembrane region" description="Helical" evidence="7">
    <location>
        <begin position="29"/>
        <end position="49"/>
    </location>
</feature>
<dbReference type="PANTHER" id="PTHR36488:SF12">
    <property type="entry name" value="CASP-LIKE PROTEIN"/>
    <property type="match status" value="1"/>
</dbReference>
<protein>
    <recommendedName>
        <fullName evidence="7">CASP-like protein</fullName>
    </recommendedName>
</protein>
<organism evidence="9 10">
    <name type="scientific">Rubroshorea leprosula</name>
    <dbReference type="NCBI Taxonomy" id="152421"/>
    <lineage>
        <taxon>Eukaryota</taxon>
        <taxon>Viridiplantae</taxon>
        <taxon>Streptophyta</taxon>
        <taxon>Embryophyta</taxon>
        <taxon>Tracheophyta</taxon>
        <taxon>Spermatophyta</taxon>
        <taxon>Magnoliopsida</taxon>
        <taxon>eudicotyledons</taxon>
        <taxon>Gunneridae</taxon>
        <taxon>Pentapetalae</taxon>
        <taxon>rosids</taxon>
        <taxon>malvids</taxon>
        <taxon>Malvales</taxon>
        <taxon>Dipterocarpaceae</taxon>
        <taxon>Rubroshorea</taxon>
    </lineage>
</organism>
<evidence type="ECO:0000313" key="9">
    <source>
        <dbReference type="EMBL" id="GKU99532.1"/>
    </source>
</evidence>
<dbReference type="AlphaFoldDB" id="A0AAV5IMF2"/>
<evidence type="ECO:0000256" key="7">
    <source>
        <dbReference type="RuleBase" id="RU361233"/>
    </source>
</evidence>
<dbReference type="Pfam" id="PF04535">
    <property type="entry name" value="CASP_dom"/>
    <property type="match status" value="1"/>
</dbReference>
<name>A0AAV5IMF2_9ROSI</name>
<evidence type="ECO:0000256" key="1">
    <source>
        <dbReference type="ARBA" id="ARBA00004651"/>
    </source>
</evidence>
<keyword evidence="3 7" id="KW-1003">Cell membrane</keyword>
<sequence length="188" mass="20246">MKAEQVDDQVHEAAGEAHRRKGVNIGVSILDLFFRIGAIVGTLGSALAMGTTDQTLPFITQFFQFRAQYHDLPSLTFFVIANAIVCGYLVLSLPISTYHIIRSKAHISRVILLIFDTVMLALVTAGASAAAAIVYLAHKGNGNANWAAICQQFNSFCERISGSLIGSFGSTVLFILIITTAAIAISRR</sequence>
<evidence type="ECO:0000256" key="4">
    <source>
        <dbReference type="ARBA" id="ARBA00022692"/>
    </source>
</evidence>
<accession>A0AAV5IMF2</accession>
<gene>
    <name evidence="9" type="ORF">SLEP1_g12370</name>
</gene>
<reference evidence="9 10" key="1">
    <citation type="journal article" date="2021" name="Commun. Biol.">
        <title>The genome of Shorea leprosula (Dipterocarpaceae) highlights the ecological relevance of drought in aseasonal tropical rainforests.</title>
        <authorList>
            <person name="Ng K.K.S."/>
            <person name="Kobayashi M.J."/>
            <person name="Fawcett J.A."/>
            <person name="Hatakeyama M."/>
            <person name="Paape T."/>
            <person name="Ng C.H."/>
            <person name="Ang C.C."/>
            <person name="Tnah L.H."/>
            <person name="Lee C.T."/>
            <person name="Nishiyama T."/>
            <person name="Sese J."/>
            <person name="O'Brien M.J."/>
            <person name="Copetti D."/>
            <person name="Mohd Noor M.I."/>
            <person name="Ong R.C."/>
            <person name="Putra M."/>
            <person name="Sireger I.Z."/>
            <person name="Indrioko S."/>
            <person name="Kosugi Y."/>
            <person name="Izuno A."/>
            <person name="Isagi Y."/>
            <person name="Lee S.L."/>
            <person name="Shimizu K.K."/>
        </authorList>
    </citation>
    <scope>NUCLEOTIDE SEQUENCE [LARGE SCALE GENOMIC DNA]</scope>
    <source>
        <strain evidence="9">214</strain>
    </source>
</reference>
<keyword evidence="10" id="KW-1185">Reference proteome</keyword>
<dbReference type="PANTHER" id="PTHR36488">
    <property type="entry name" value="CASP-LIKE PROTEIN 1U1"/>
    <property type="match status" value="1"/>
</dbReference>
<feature type="transmembrane region" description="Helical" evidence="7">
    <location>
        <begin position="75"/>
        <end position="98"/>
    </location>
</feature>
<keyword evidence="5 7" id="KW-1133">Transmembrane helix</keyword>
<evidence type="ECO:0000259" key="8">
    <source>
        <dbReference type="Pfam" id="PF04535"/>
    </source>
</evidence>
<keyword evidence="6 7" id="KW-0472">Membrane</keyword>
<comment type="similarity">
    <text evidence="2 7">Belongs to the Casparian strip membrane proteins (CASP) family.</text>
</comment>
<dbReference type="Proteomes" id="UP001054252">
    <property type="component" value="Unassembled WGS sequence"/>
</dbReference>
<comment type="subcellular location">
    <subcellularLocation>
        <location evidence="1 7">Cell membrane</location>
        <topology evidence="1 7">Multi-pass membrane protein</topology>
    </subcellularLocation>
</comment>
<evidence type="ECO:0000256" key="2">
    <source>
        <dbReference type="ARBA" id="ARBA00007651"/>
    </source>
</evidence>
<dbReference type="EMBL" id="BPVZ01000014">
    <property type="protein sequence ID" value="GKU99532.1"/>
    <property type="molecule type" value="Genomic_DNA"/>
</dbReference>
<dbReference type="GO" id="GO:0005886">
    <property type="term" value="C:plasma membrane"/>
    <property type="evidence" value="ECO:0007669"/>
    <property type="project" value="UniProtKB-SubCell"/>
</dbReference>
<evidence type="ECO:0000256" key="5">
    <source>
        <dbReference type="ARBA" id="ARBA00022989"/>
    </source>
</evidence>
<keyword evidence="4 7" id="KW-0812">Transmembrane</keyword>
<dbReference type="InterPro" id="IPR006459">
    <property type="entry name" value="CASP/CASPL"/>
</dbReference>
<proteinExistence type="inferred from homology"/>
<feature type="domain" description="Casparian strip membrane protein" evidence="8">
    <location>
        <begin position="27"/>
        <end position="172"/>
    </location>
</feature>
<comment type="caution">
    <text evidence="9">The sequence shown here is derived from an EMBL/GenBank/DDBJ whole genome shotgun (WGS) entry which is preliminary data.</text>
</comment>